<dbReference type="Proteomes" id="UP000315628">
    <property type="component" value="Unassembled WGS sequence"/>
</dbReference>
<dbReference type="AlphaFoldDB" id="A0A560W899"/>
<comment type="caution">
    <text evidence="4">The sequence shown here is derived from an EMBL/GenBank/DDBJ whole genome shotgun (WGS) entry which is preliminary data.</text>
</comment>
<sequence>MGFSDKMDNAKDQASGKAKEAYGDATDNEQMQAEGSAQETKGDLKSAGEKVKDAFKE</sequence>
<dbReference type="InterPro" id="IPR036629">
    <property type="entry name" value="YjbJ_sf"/>
</dbReference>
<proteinExistence type="inferred from homology"/>
<feature type="compositionally biased region" description="Polar residues" evidence="2">
    <location>
        <begin position="28"/>
        <end position="39"/>
    </location>
</feature>
<dbReference type="OrthoDB" id="2143260at2"/>
<reference evidence="4 5" key="1">
    <citation type="submission" date="2019-06" db="EMBL/GenBank/DDBJ databases">
        <title>Sequencing the genomes of 1000 actinobacteria strains.</title>
        <authorList>
            <person name="Klenk H.-P."/>
        </authorList>
    </citation>
    <scope>NUCLEOTIDE SEQUENCE [LARGE SCALE GENOMIC DNA]</scope>
    <source>
        <strain evidence="4 5">DSM 18935</strain>
    </source>
</reference>
<feature type="region of interest" description="Disordered" evidence="2">
    <location>
        <begin position="1"/>
        <end position="57"/>
    </location>
</feature>
<evidence type="ECO:0000256" key="1">
    <source>
        <dbReference type="ARBA" id="ARBA00009129"/>
    </source>
</evidence>
<evidence type="ECO:0000313" key="4">
    <source>
        <dbReference type="EMBL" id="TWD13809.1"/>
    </source>
</evidence>
<comment type="similarity">
    <text evidence="1">Belongs to the UPF0337 (CsbD) family.</text>
</comment>
<dbReference type="SUPFAM" id="SSF69047">
    <property type="entry name" value="Hypothetical protein YjbJ"/>
    <property type="match status" value="1"/>
</dbReference>
<gene>
    <name evidence="4" type="ORF">FB557_2449</name>
</gene>
<evidence type="ECO:0000256" key="2">
    <source>
        <dbReference type="SAM" id="MobiDB-lite"/>
    </source>
</evidence>
<dbReference type="Pfam" id="PF05532">
    <property type="entry name" value="CsbD"/>
    <property type="match status" value="1"/>
</dbReference>
<feature type="compositionally biased region" description="Basic and acidic residues" evidence="2">
    <location>
        <begin position="40"/>
        <end position="57"/>
    </location>
</feature>
<evidence type="ECO:0000259" key="3">
    <source>
        <dbReference type="Pfam" id="PF05532"/>
    </source>
</evidence>
<feature type="domain" description="CsbD-like" evidence="3">
    <location>
        <begin position="5"/>
        <end position="57"/>
    </location>
</feature>
<keyword evidence="5" id="KW-1185">Reference proteome</keyword>
<protein>
    <submittedName>
        <fullName evidence="4">CsbD-like protein</fullName>
    </submittedName>
</protein>
<dbReference type="Gene3D" id="1.10.1470.10">
    <property type="entry name" value="YjbJ"/>
    <property type="match status" value="1"/>
</dbReference>
<organism evidence="4 5">
    <name type="scientific">Marihabitans asiaticum</name>
    <dbReference type="NCBI Taxonomy" id="415218"/>
    <lineage>
        <taxon>Bacteria</taxon>
        <taxon>Bacillati</taxon>
        <taxon>Actinomycetota</taxon>
        <taxon>Actinomycetes</taxon>
        <taxon>Micrococcales</taxon>
        <taxon>Intrasporangiaceae</taxon>
        <taxon>Marihabitans</taxon>
    </lineage>
</organism>
<dbReference type="RefSeq" id="WP_144857868.1">
    <property type="nucleotide sequence ID" value="NZ_BAAAYT010000002.1"/>
</dbReference>
<feature type="compositionally biased region" description="Basic and acidic residues" evidence="2">
    <location>
        <begin position="1"/>
        <end position="11"/>
    </location>
</feature>
<accession>A0A560W899</accession>
<dbReference type="InterPro" id="IPR008462">
    <property type="entry name" value="CsbD"/>
</dbReference>
<evidence type="ECO:0000313" key="5">
    <source>
        <dbReference type="Proteomes" id="UP000315628"/>
    </source>
</evidence>
<name>A0A560W899_9MICO</name>
<dbReference type="EMBL" id="VIUW01000004">
    <property type="protein sequence ID" value="TWD13809.1"/>
    <property type="molecule type" value="Genomic_DNA"/>
</dbReference>